<organism evidence="1 2">
    <name type="scientific">Caerostris extrusa</name>
    <name type="common">Bark spider</name>
    <name type="synonym">Caerostris bankana</name>
    <dbReference type="NCBI Taxonomy" id="172846"/>
    <lineage>
        <taxon>Eukaryota</taxon>
        <taxon>Metazoa</taxon>
        <taxon>Ecdysozoa</taxon>
        <taxon>Arthropoda</taxon>
        <taxon>Chelicerata</taxon>
        <taxon>Arachnida</taxon>
        <taxon>Araneae</taxon>
        <taxon>Araneomorphae</taxon>
        <taxon>Entelegynae</taxon>
        <taxon>Araneoidea</taxon>
        <taxon>Araneidae</taxon>
        <taxon>Caerostris</taxon>
    </lineage>
</organism>
<keyword evidence="2" id="KW-1185">Reference proteome</keyword>
<proteinExistence type="predicted"/>
<evidence type="ECO:0000313" key="1">
    <source>
        <dbReference type="EMBL" id="GIX88420.1"/>
    </source>
</evidence>
<sequence>MARANSHAFSNTVHDGQCSEFLNKNSNNKNKKKKENIQYNLRIQLVLGGGYILDSSSLSSVFSFCLFSRLLFFFRIECFQQIPGRLFYPVYSSTSIVRRE</sequence>
<comment type="caution">
    <text evidence="1">The sequence shown here is derived from an EMBL/GenBank/DDBJ whole genome shotgun (WGS) entry which is preliminary data.</text>
</comment>
<protein>
    <submittedName>
        <fullName evidence="1">Uncharacterized protein</fullName>
    </submittedName>
</protein>
<name>A0AAV4NU30_CAEEX</name>
<accession>A0AAV4NU30</accession>
<reference evidence="1 2" key="1">
    <citation type="submission" date="2021-06" db="EMBL/GenBank/DDBJ databases">
        <title>Caerostris extrusa draft genome.</title>
        <authorList>
            <person name="Kono N."/>
            <person name="Arakawa K."/>
        </authorList>
    </citation>
    <scope>NUCLEOTIDE SEQUENCE [LARGE SCALE GENOMIC DNA]</scope>
</reference>
<gene>
    <name evidence="1" type="ORF">CEXT_649231</name>
</gene>
<evidence type="ECO:0000313" key="2">
    <source>
        <dbReference type="Proteomes" id="UP001054945"/>
    </source>
</evidence>
<dbReference type="AlphaFoldDB" id="A0AAV4NU30"/>
<dbReference type="Proteomes" id="UP001054945">
    <property type="component" value="Unassembled WGS sequence"/>
</dbReference>
<dbReference type="EMBL" id="BPLR01021320">
    <property type="protein sequence ID" value="GIX88420.1"/>
    <property type="molecule type" value="Genomic_DNA"/>
</dbReference>